<evidence type="ECO:0000256" key="3">
    <source>
        <dbReference type="ARBA" id="ARBA00023163"/>
    </source>
</evidence>
<evidence type="ECO:0000256" key="1">
    <source>
        <dbReference type="ARBA" id="ARBA00023015"/>
    </source>
</evidence>
<dbReference type="KEGG" id="dti:Desti_4562"/>
<accession>I4CC98</accession>
<dbReference type="PROSITE" id="PS00622">
    <property type="entry name" value="HTH_LUXR_1"/>
    <property type="match status" value="1"/>
</dbReference>
<dbReference type="STRING" id="706587.Desti_4562"/>
<sequence length="504" mass="56810">MGSKIEINIKDLVNDIRAKRDCCQLMEKYNLSLFGMIKALSGILRAKAMESEELGRLLPLEAQVVEIREQRKKPRHSIRGTVLVHDVCNPVREGLMQNVTEEGFQVKGIPACTGETKKLVVKTKDFLPIGKFALEAECRWFTLDSHPGGTTSGYRIKILSDRARTELRKLVFAESLEENETSSAALANENRQHFVEASFWLESNIGHGTGLNNEIIDCQSLEMGMGVDLLSSAMNAFAIPCLLVDEYYRIISVNEFCSQIGPNKNRLEGQLIMSLFPDSFDRVKSCIDRSSLDKNAITISTWMEVLERRRFVKAIFRPIRCGMENLTTVTLQDFALSRQKTGSTESTTNELFSAYRELLSQLANNEVILHKRSKAMQLIMESLGTRLKEERQQLTLELISHLKPMVSRIKSETLSTRGEALVISLEMFLEQLLSNSDNRAVQLYSSLTPRESEICNLILAGKSSKEITDVLGLSLETVSTHRRNIRKKLGLLSGQSIFNALRAR</sequence>
<evidence type="ECO:0000259" key="4">
    <source>
        <dbReference type="PROSITE" id="PS50043"/>
    </source>
</evidence>
<dbReference type="PANTHER" id="PTHR44688:SF16">
    <property type="entry name" value="DNA-BINDING TRANSCRIPTIONAL ACTIVATOR DEVR_DOSR"/>
    <property type="match status" value="1"/>
</dbReference>
<keyword evidence="6" id="KW-1185">Reference proteome</keyword>
<dbReference type="Pfam" id="PF00196">
    <property type="entry name" value="GerE"/>
    <property type="match status" value="1"/>
</dbReference>
<dbReference type="PANTHER" id="PTHR44688">
    <property type="entry name" value="DNA-BINDING TRANSCRIPTIONAL ACTIVATOR DEVR_DOSR"/>
    <property type="match status" value="1"/>
</dbReference>
<dbReference type="Proteomes" id="UP000006055">
    <property type="component" value="Chromosome"/>
</dbReference>
<evidence type="ECO:0000313" key="6">
    <source>
        <dbReference type="Proteomes" id="UP000006055"/>
    </source>
</evidence>
<dbReference type="HOGENOM" id="CLU_540506_0_0_7"/>
<dbReference type="GO" id="GO:0006355">
    <property type="term" value="P:regulation of DNA-templated transcription"/>
    <property type="evidence" value="ECO:0007669"/>
    <property type="project" value="InterPro"/>
</dbReference>
<proteinExistence type="predicted"/>
<feature type="domain" description="HTH luxR-type" evidence="4">
    <location>
        <begin position="440"/>
        <end position="504"/>
    </location>
</feature>
<dbReference type="GO" id="GO:0003677">
    <property type="term" value="F:DNA binding"/>
    <property type="evidence" value="ECO:0007669"/>
    <property type="project" value="UniProtKB-KW"/>
</dbReference>
<dbReference type="SMART" id="SM00421">
    <property type="entry name" value="HTH_LUXR"/>
    <property type="match status" value="1"/>
</dbReference>
<dbReference type="InterPro" id="IPR036388">
    <property type="entry name" value="WH-like_DNA-bd_sf"/>
</dbReference>
<protein>
    <submittedName>
        <fullName evidence="5">Response regulator containing a CheY-like receiver domain and an HTH DNA-binding domain</fullName>
    </submittedName>
</protein>
<dbReference type="InterPro" id="IPR016032">
    <property type="entry name" value="Sig_transdc_resp-reg_C-effctor"/>
</dbReference>
<keyword evidence="2 5" id="KW-0238">DNA-binding</keyword>
<dbReference type="CDD" id="cd06170">
    <property type="entry name" value="LuxR_C_like"/>
    <property type="match status" value="1"/>
</dbReference>
<gene>
    <name evidence="5" type="ordered locus">Desti_4562</name>
</gene>
<keyword evidence="1" id="KW-0805">Transcription regulation</keyword>
<dbReference type="PRINTS" id="PR00038">
    <property type="entry name" value="HTHLUXR"/>
</dbReference>
<dbReference type="RefSeq" id="WP_014812301.1">
    <property type="nucleotide sequence ID" value="NC_018025.1"/>
</dbReference>
<dbReference type="Gene3D" id="1.10.10.10">
    <property type="entry name" value="Winged helix-like DNA-binding domain superfamily/Winged helix DNA-binding domain"/>
    <property type="match status" value="1"/>
</dbReference>
<dbReference type="AlphaFoldDB" id="I4CC98"/>
<dbReference type="InterPro" id="IPR000792">
    <property type="entry name" value="Tscrpt_reg_LuxR_C"/>
</dbReference>
<evidence type="ECO:0000256" key="2">
    <source>
        <dbReference type="ARBA" id="ARBA00023125"/>
    </source>
</evidence>
<dbReference type="PROSITE" id="PS50043">
    <property type="entry name" value="HTH_LUXR_2"/>
    <property type="match status" value="1"/>
</dbReference>
<dbReference type="eggNOG" id="COG2197">
    <property type="taxonomic scope" value="Bacteria"/>
</dbReference>
<evidence type="ECO:0000313" key="5">
    <source>
        <dbReference type="EMBL" id="AFM27189.1"/>
    </source>
</evidence>
<dbReference type="EMBL" id="CP003360">
    <property type="protein sequence ID" value="AFM27189.1"/>
    <property type="molecule type" value="Genomic_DNA"/>
</dbReference>
<organism evidence="5 6">
    <name type="scientific">Desulfomonile tiedjei (strain ATCC 49306 / DSM 6799 / DCB-1)</name>
    <dbReference type="NCBI Taxonomy" id="706587"/>
    <lineage>
        <taxon>Bacteria</taxon>
        <taxon>Pseudomonadati</taxon>
        <taxon>Thermodesulfobacteriota</taxon>
        <taxon>Desulfomonilia</taxon>
        <taxon>Desulfomonilales</taxon>
        <taxon>Desulfomonilaceae</taxon>
        <taxon>Desulfomonile</taxon>
    </lineage>
</organism>
<keyword evidence="3" id="KW-0804">Transcription</keyword>
<dbReference type="SUPFAM" id="SSF46894">
    <property type="entry name" value="C-terminal effector domain of the bipartite response regulators"/>
    <property type="match status" value="1"/>
</dbReference>
<name>I4CC98_DESTA</name>
<reference evidence="6" key="1">
    <citation type="submission" date="2012-06" db="EMBL/GenBank/DDBJ databases">
        <title>Complete sequence of chromosome of Desulfomonile tiedjei DSM 6799.</title>
        <authorList>
            <person name="Lucas S."/>
            <person name="Copeland A."/>
            <person name="Lapidus A."/>
            <person name="Glavina del Rio T."/>
            <person name="Dalin E."/>
            <person name="Tice H."/>
            <person name="Bruce D."/>
            <person name="Goodwin L."/>
            <person name="Pitluck S."/>
            <person name="Peters L."/>
            <person name="Ovchinnikova G."/>
            <person name="Zeytun A."/>
            <person name="Lu M."/>
            <person name="Kyrpides N."/>
            <person name="Mavromatis K."/>
            <person name="Ivanova N."/>
            <person name="Brettin T."/>
            <person name="Detter J.C."/>
            <person name="Han C."/>
            <person name="Larimer F."/>
            <person name="Land M."/>
            <person name="Hauser L."/>
            <person name="Markowitz V."/>
            <person name="Cheng J.-F."/>
            <person name="Hugenholtz P."/>
            <person name="Woyke T."/>
            <person name="Wu D."/>
            <person name="Spring S."/>
            <person name="Schroeder M."/>
            <person name="Brambilla E."/>
            <person name="Klenk H.-P."/>
            <person name="Eisen J.A."/>
        </authorList>
    </citation>
    <scope>NUCLEOTIDE SEQUENCE [LARGE SCALE GENOMIC DNA]</scope>
    <source>
        <strain evidence="6">ATCC 49306 / DSM 6799 / DCB-1</strain>
    </source>
</reference>